<dbReference type="STRING" id="76193.A0A194QV24"/>
<keyword evidence="2" id="KW-1185">Reference proteome</keyword>
<dbReference type="InParanoid" id="A0A194QV24"/>
<gene>
    <name evidence="1" type="ORF">RR48_08834</name>
</gene>
<accession>A0A194QV24</accession>
<name>A0A194QV24_PAPMA</name>
<dbReference type="Proteomes" id="UP000053240">
    <property type="component" value="Unassembled WGS sequence"/>
</dbReference>
<sequence>MAFLAIENQFNDHDTKRSGSPNPDGVGVFAYQDSAGRRYECVYKPNVNEADDSSESSNVNKINEVLPYDTNWPCRRFLPPLPPLPPLKPLTPFKPLRPLPPLKPLPRLLSPFPTLSPFPQLPPLPHFKKLRDVIFGNIENQQRAAFEAAQNTFGAFNNFPFIPNFDFRYPPYGHFNNFGPSYRAPFDMPGSNSAFAAGAVGPGFRHQVAAINPGNPQMPNVDTTMNREPENRQGFYSVSSSSYASSLNNNGVPQNQRGAETVVNDNGRITKYVLGIPGCARQEDVVCRSRRTAYCGRHWERPTSTTEQTKDNDDDTEVLTSNVMILKI</sequence>
<evidence type="ECO:0000313" key="1">
    <source>
        <dbReference type="EMBL" id="KPJ09383.1"/>
    </source>
</evidence>
<organism evidence="1 2">
    <name type="scientific">Papilio machaon</name>
    <name type="common">Old World swallowtail butterfly</name>
    <dbReference type="NCBI Taxonomy" id="76193"/>
    <lineage>
        <taxon>Eukaryota</taxon>
        <taxon>Metazoa</taxon>
        <taxon>Ecdysozoa</taxon>
        <taxon>Arthropoda</taxon>
        <taxon>Hexapoda</taxon>
        <taxon>Insecta</taxon>
        <taxon>Pterygota</taxon>
        <taxon>Neoptera</taxon>
        <taxon>Endopterygota</taxon>
        <taxon>Lepidoptera</taxon>
        <taxon>Glossata</taxon>
        <taxon>Ditrysia</taxon>
        <taxon>Papilionoidea</taxon>
        <taxon>Papilionidae</taxon>
        <taxon>Papilioninae</taxon>
        <taxon>Papilio</taxon>
    </lineage>
</organism>
<protein>
    <submittedName>
        <fullName evidence="1">Uncharacterized protein</fullName>
    </submittedName>
</protein>
<proteinExistence type="predicted"/>
<dbReference type="EMBL" id="KQ461103">
    <property type="protein sequence ID" value="KPJ09383.1"/>
    <property type="molecule type" value="Genomic_DNA"/>
</dbReference>
<dbReference type="AlphaFoldDB" id="A0A194QV24"/>
<evidence type="ECO:0000313" key="2">
    <source>
        <dbReference type="Proteomes" id="UP000053240"/>
    </source>
</evidence>
<reference evidence="1 2" key="1">
    <citation type="journal article" date="2015" name="Nat. Commun.">
        <title>Outbred genome sequencing and CRISPR/Cas9 gene editing in butterflies.</title>
        <authorList>
            <person name="Li X."/>
            <person name="Fan D."/>
            <person name="Zhang W."/>
            <person name="Liu G."/>
            <person name="Zhang L."/>
            <person name="Zhao L."/>
            <person name="Fang X."/>
            <person name="Chen L."/>
            <person name="Dong Y."/>
            <person name="Chen Y."/>
            <person name="Ding Y."/>
            <person name="Zhao R."/>
            <person name="Feng M."/>
            <person name="Zhu Y."/>
            <person name="Feng Y."/>
            <person name="Jiang X."/>
            <person name="Zhu D."/>
            <person name="Xiang H."/>
            <person name="Feng X."/>
            <person name="Li S."/>
            <person name="Wang J."/>
            <person name="Zhang G."/>
            <person name="Kronforst M.R."/>
            <person name="Wang W."/>
        </authorList>
    </citation>
    <scope>NUCLEOTIDE SEQUENCE [LARGE SCALE GENOMIC DNA]</scope>
    <source>
        <strain evidence="1">Ya'a_city_454_Pm</strain>
        <tissue evidence="1">Whole body</tissue>
    </source>
</reference>